<feature type="transmembrane region" description="Helical" evidence="1">
    <location>
        <begin position="70"/>
        <end position="89"/>
    </location>
</feature>
<keyword evidence="3" id="KW-1185">Reference proteome</keyword>
<evidence type="ECO:0000256" key="1">
    <source>
        <dbReference type="SAM" id="Phobius"/>
    </source>
</evidence>
<feature type="transmembrane region" description="Helical" evidence="1">
    <location>
        <begin position="204"/>
        <end position="227"/>
    </location>
</feature>
<keyword evidence="1" id="KW-0812">Transmembrane</keyword>
<protein>
    <recommendedName>
        <fullName evidence="4">DUF1003 domain-containing protein</fullName>
    </recommendedName>
</protein>
<evidence type="ECO:0000313" key="3">
    <source>
        <dbReference type="Proteomes" id="UP000438448"/>
    </source>
</evidence>
<keyword evidence="1" id="KW-1133">Transmembrane helix</keyword>
<dbReference type="OrthoDB" id="3177121at2"/>
<gene>
    <name evidence="2" type="ORF">NRB20_00980</name>
</gene>
<organism evidence="2 3">
    <name type="scientific">Nocardia macrotermitis</name>
    <dbReference type="NCBI Taxonomy" id="2585198"/>
    <lineage>
        <taxon>Bacteria</taxon>
        <taxon>Bacillati</taxon>
        <taxon>Actinomycetota</taxon>
        <taxon>Actinomycetes</taxon>
        <taxon>Mycobacteriales</taxon>
        <taxon>Nocardiaceae</taxon>
        <taxon>Nocardia</taxon>
    </lineage>
</organism>
<dbReference type="Proteomes" id="UP000438448">
    <property type="component" value="Unassembled WGS sequence"/>
</dbReference>
<evidence type="ECO:0000313" key="2">
    <source>
        <dbReference type="EMBL" id="MQY17035.1"/>
    </source>
</evidence>
<dbReference type="AlphaFoldDB" id="A0A7K0CU83"/>
<reference evidence="2 3" key="1">
    <citation type="submission" date="2019-10" db="EMBL/GenBank/DDBJ databases">
        <title>Nocardia macrotermitis sp. nov. and Nocardia aurantia sp. nov., isolated from the gut of fungus growing-termite Macrotermes natalensis.</title>
        <authorList>
            <person name="Benndorf R."/>
            <person name="Schwitalla J."/>
            <person name="Martin K."/>
            <person name="De Beer W."/>
            <person name="Kaster A.-K."/>
            <person name="Vollmers J."/>
            <person name="Poulsen M."/>
            <person name="Beemelmanns C."/>
        </authorList>
    </citation>
    <scope>NUCLEOTIDE SEQUENCE [LARGE SCALE GENOMIC DNA]</scope>
    <source>
        <strain evidence="2 3">RB20</strain>
    </source>
</reference>
<evidence type="ECO:0008006" key="4">
    <source>
        <dbReference type="Google" id="ProtNLM"/>
    </source>
</evidence>
<feature type="transmembrane region" description="Helical" evidence="1">
    <location>
        <begin position="178"/>
        <end position="198"/>
    </location>
</feature>
<dbReference type="InterPro" id="IPR010406">
    <property type="entry name" value="DUF1003"/>
</dbReference>
<proteinExistence type="predicted"/>
<accession>A0A7K0CU83</accession>
<name>A0A7K0CU83_9NOCA</name>
<comment type="caution">
    <text evidence="2">The sequence shown here is derived from an EMBL/GenBank/DDBJ whole genome shotgun (WGS) entry which is preliminary data.</text>
</comment>
<dbReference type="RefSeq" id="WP_153407199.1">
    <property type="nucleotide sequence ID" value="NZ_WEGK01000001.1"/>
</dbReference>
<sequence>MSSGSAAPEQHPVLMADERMGLNDAVAAAVTRSVGSMPALYLVLVAFTVYAALATWWPPLHRADPYPFQFLLFLNNVVQLVLCLVILVGQRVLSAAADRRSVQTYENTEMVFHQVADLQAHLDRQDRELSRGLSLLESSPHPWIEQHRVQDPPQAADQAVTLNDRIAAWLTTKLGSVWAFYLAAGTQVLWIVLAQTGVQRFDRYPFLFMTFLSSLAQLIFMIVIMVGQDVLGRTGDRRSEQTFLDAQAILHECRRMKERFNAQDRVIDSLTGYVTVQVTERLARAMHDTSERVAHQERVHEAMTTGRAPAEADVLRAWSDLPVRKQDDRRMQARRIGENLAAIGCFMVPAFDAELAANFDDAEVRRLAELEYHHWMQDRIAARFRNLSEQHDLDDAIPLPWVELPDAARLPHLRAARRIPIVVEQAGFQVLRGGPGAV</sequence>
<dbReference type="EMBL" id="WEGK01000001">
    <property type="protein sequence ID" value="MQY17035.1"/>
    <property type="molecule type" value="Genomic_DNA"/>
</dbReference>
<feature type="transmembrane region" description="Helical" evidence="1">
    <location>
        <begin position="39"/>
        <end position="58"/>
    </location>
</feature>
<keyword evidence="1" id="KW-0472">Membrane</keyword>
<dbReference type="Pfam" id="PF06210">
    <property type="entry name" value="DUF1003"/>
    <property type="match status" value="2"/>
</dbReference>